<organism evidence="12 13">
    <name type="scientific">Kockovaella imperatae</name>
    <dbReference type="NCBI Taxonomy" id="4999"/>
    <lineage>
        <taxon>Eukaryota</taxon>
        <taxon>Fungi</taxon>
        <taxon>Dikarya</taxon>
        <taxon>Basidiomycota</taxon>
        <taxon>Agaricomycotina</taxon>
        <taxon>Tremellomycetes</taxon>
        <taxon>Tremellales</taxon>
        <taxon>Cuniculitremaceae</taxon>
        <taxon>Kockovaella</taxon>
    </lineage>
</organism>
<dbReference type="SUPFAM" id="SSF57850">
    <property type="entry name" value="RING/U-box"/>
    <property type="match status" value="1"/>
</dbReference>
<evidence type="ECO:0000256" key="3">
    <source>
        <dbReference type="ARBA" id="ARBA00022723"/>
    </source>
</evidence>
<dbReference type="InterPro" id="IPR017907">
    <property type="entry name" value="Znf_RING_CS"/>
</dbReference>
<dbReference type="GO" id="GO:0016567">
    <property type="term" value="P:protein ubiquitination"/>
    <property type="evidence" value="ECO:0007669"/>
    <property type="project" value="TreeGrafter"/>
</dbReference>
<dbReference type="PROSITE" id="PS50089">
    <property type="entry name" value="ZF_RING_2"/>
    <property type="match status" value="1"/>
</dbReference>
<evidence type="ECO:0000256" key="7">
    <source>
        <dbReference type="ARBA" id="ARBA00023242"/>
    </source>
</evidence>
<keyword evidence="5" id="KW-0833">Ubl conjugation pathway</keyword>
<evidence type="ECO:0000256" key="1">
    <source>
        <dbReference type="ARBA" id="ARBA00004322"/>
    </source>
</evidence>
<protein>
    <recommendedName>
        <fullName evidence="11">RING-type domain-containing protein</fullName>
    </recommendedName>
</protein>
<evidence type="ECO:0000259" key="11">
    <source>
        <dbReference type="PROSITE" id="PS50089"/>
    </source>
</evidence>
<evidence type="ECO:0000313" key="12">
    <source>
        <dbReference type="EMBL" id="ORX40778.1"/>
    </source>
</evidence>
<dbReference type="RefSeq" id="XP_021874457.1">
    <property type="nucleotide sequence ID" value="XM_022014346.1"/>
</dbReference>
<dbReference type="GO" id="GO:0004842">
    <property type="term" value="F:ubiquitin-protein transferase activity"/>
    <property type="evidence" value="ECO:0007669"/>
    <property type="project" value="TreeGrafter"/>
</dbReference>
<dbReference type="InterPro" id="IPR052256">
    <property type="entry name" value="E3_ubiquitin-ligase_CHFR"/>
</dbReference>
<feature type="region of interest" description="Disordered" evidence="10">
    <location>
        <begin position="1"/>
        <end position="93"/>
    </location>
</feature>
<keyword evidence="7" id="KW-0539">Nucleus</keyword>
<keyword evidence="4 9" id="KW-0863">Zinc-finger</keyword>
<reference evidence="12 13" key="1">
    <citation type="submission" date="2017-03" db="EMBL/GenBank/DDBJ databases">
        <title>Widespread Adenine N6-methylation of Active Genes in Fungi.</title>
        <authorList>
            <consortium name="DOE Joint Genome Institute"/>
            <person name="Mondo S.J."/>
            <person name="Dannebaum R.O."/>
            <person name="Kuo R.C."/>
            <person name="Louie K.B."/>
            <person name="Bewick A.J."/>
            <person name="Labutti K."/>
            <person name="Haridas S."/>
            <person name="Kuo A."/>
            <person name="Salamov A."/>
            <person name="Ahrendt S.R."/>
            <person name="Lau R."/>
            <person name="Bowen B.P."/>
            <person name="Lipzen A."/>
            <person name="Sullivan W."/>
            <person name="Andreopoulos W.B."/>
            <person name="Clum A."/>
            <person name="Lindquist E."/>
            <person name="Daum C."/>
            <person name="Northen T.R."/>
            <person name="Ramamoorthy G."/>
            <person name="Schmitz R.J."/>
            <person name="Gryganskyi A."/>
            <person name="Culley D."/>
            <person name="Magnuson J."/>
            <person name="James T.Y."/>
            <person name="O'Malley M.A."/>
            <person name="Stajich J.E."/>
            <person name="Spatafora J.W."/>
            <person name="Visel A."/>
            <person name="Grigoriev I.V."/>
        </authorList>
    </citation>
    <scope>NUCLEOTIDE SEQUENCE [LARGE SCALE GENOMIC DNA]</scope>
    <source>
        <strain evidence="12 13">NRRL Y-17943</strain>
    </source>
</reference>
<dbReference type="InterPro" id="IPR013083">
    <property type="entry name" value="Znf_RING/FYVE/PHD"/>
</dbReference>
<dbReference type="PANTHER" id="PTHR16079">
    <property type="entry name" value="UBIQUITIN LIGASE PROTEIN CHFR"/>
    <property type="match status" value="1"/>
</dbReference>
<sequence length="586" mass="64597">MSSPRPLAEAEGQPSFRPAKRPRLDPLSARFETRQEIPEQQESEPDKEFDATTRVVLAPPSPAESSSQQDESQCGVKSTVTFQDGDQSMRDTTCTSSSLNQMAMDMLEDELTCGMCAGIYIDPVVLHECGHSFCGSCVRSLIKSLPPMTAPAFPGDPLPKPPSCPHCRHAPITEARPSRLANAMVHILLKCKPEAARPERELQQAREIYTASMGALKFPIPPTQSYCRESDYWKPCRSCYPTVEGAWKCSKPIPRPHIQEEASRCVLRSGFCPDGHNLCSSCDQLCPADGPMNLKCGICGDGFCGDSKSSVCTCVPLAQAKPAAHWNLLQLCTEDAVSELMSTIFRENWTEIKHLSAYLASLPLEERITPGFIFSEVLTAFERPDGPKSITDPLVPVPQFGTLKDERSSLICGSCTDNLFCSGLYEWWLKEYEKPDVRGRLPKAVLDRPNCRRGRLCSQQHRSSHAVTRNHICQPVTDDEDDEEDDEDEHQSSDYSADSSSEFSSSEPRQFADNDVQNESANIAVYEESKITVAGTTDADMDSSDEQQPVVSSQMREPATHLDSPINEPTKPPTEPSPAQSGPISS</sequence>
<dbReference type="Proteomes" id="UP000193218">
    <property type="component" value="Unassembled WGS sequence"/>
</dbReference>
<feature type="compositionally biased region" description="Low complexity" evidence="10">
    <location>
        <begin position="493"/>
        <end position="507"/>
    </location>
</feature>
<evidence type="ECO:0000256" key="6">
    <source>
        <dbReference type="ARBA" id="ARBA00022833"/>
    </source>
</evidence>
<dbReference type="EMBL" id="NBSH01000001">
    <property type="protein sequence ID" value="ORX40778.1"/>
    <property type="molecule type" value="Genomic_DNA"/>
</dbReference>
<dbReference type="AlphaFoldDB" id="A0A1Y1URW3"/>
<dbReference type="OrthoDB" id="1305878at2759"/>
<keyword evidence="8" id="KW-0131">Cell cycle</keyword>
<feature type="compositionally biased region" description="Polar residues" evidence="10">
    <location>
        <begin position="546"/>
        <end position="555"/>
    </location>
</feature>
<comment type="subcellular location">
    <subcellularLocation>
        <location evidence="1">Nucleus</location>
        <location evidence="1">PML body</location>
    </subcellularLocation>
</comment>
<dbReference type="PROSITE" id="PS00518">
    <property type="entry name" value="ZF_RING_1"/>
    <property type="match status" value="1"/>
</dbReference>
<dbReference type="GO" id="GO:0006511">
    <property type="term" value="P:ubiquitin-dependent protein catabolic process"/>
    <property type="evidence" value="ECO:0007669"/>
    <property type="project" value="TreeGrafter"/>
</dbReference>
<dbReference type="InterPro" id="IPR040909">
    <property type="entry name" value="CHFR_Znf-CRD"/>
</dbReference>
<feature type="region of interest" description="Disordered" evidence="10">
    <location>
        <begin position="457"/>
        <end position="586"/>
    </location>
</feature>
<dbReference type="STRING" id="4999.A0A1Y1URW3"/>
<dbReference type="GeneID" id="33556154"/>
<dbReference type="InParanoid" id="A0A1Y1URW3"/>
<evidence type="ECO:0000256" key="5">
    <source>
        <dbReference type="ARBA" id="ARBA00022786"/>
    </source>
</evidence>
<dbReference type="InterPro" id="IPR001841">
    <property type="entry name" value="Znf_RING"/>
</dbReference>
<evidence type="ECO:0000256" key="10">
    <source>
        <dbReference type="SAM" id="MobiDB-lite"/>
    </source>
</evidence>
<dbReference type="InterPro" id="IPR018957">
    <property type="entry name" value="Znf_C3HC4_RING-type"/>
</dbReference>
<proteinExistence type="predicted"/>
<feature type="compositionally biased region" description="Polar residues" evidence="10">
    <location>
        <begin position="577"/>
        <end position="586"/>
    </location>
</feature>
<evidence type="ECO:0000256" key="8">
    <source>
        <dbReference type="ARBA" id="ARBA00023306"/>
    </source>
</evidence>
<feature type="compositionally biased region" description="Polar residues" evidence="10">
    <location>
        <begin position="75"/>
        <end position="93"/>
    </location>
</feature>
<dbReference type="PANTHER" id="PTHR16079:SF4">
    <property type="entry name" value="E3 UBIQUITIN-PROTEIN LIGASE CHFR"/>
    <property type="match status" value="1"/>
</dbReference>
<feature type="compositionally biased region" description="Polar residues" evidence="10">
    <location>
        <begin position="457"/>
        <end position="467"/>
    </location>
</feature>
<evidence type="ECO:0000256" key="9">
    <source>
        <dbReference type="PROSITE-ProRule" id="PRU00175"/>
    </source>
</evidence>
<gene>
    <name evidence="12" type="ORF">BD324DRAFT_612077</name>
</gene>
<dbReference type="Pfam" id="PF00097">
    <property type="entry name" value="zf-C3HC4"/>
    <property type="match status" value="1"/>
</dbReference>
<dbReference type="GO" id="GO:0005634">
    <property type="term" value="C:nucleus"/>
    <property type="evidence" value="ECO:0007669"/>
    <property type="project" value="TreeGrafter"/>
</dbReference>
<feature type="compositionally biased region" description="Low complexity" evidence="10">
    <location>
        <begin position="63"/>
        <end position="73"/>
    </location>
</feature>
<keyword evidence="2" id="KW-0808">Transferase</keyword>
<keyword evidence="6" id="KW-0862">Zinc</keyword>
<dbReference type="Gene3D" id="3.30.40.10">
    <property type="entry name" value="Zinc/RING finger domain, C3HC4 (zinc finger)"/>
    <property type="match status" value="1"/>
</dbReference>
<dbReference type="GO" id="GO:0008270">
    <property type="term" value="F:zinc ion binding"/>
    <property type="evidence" value="ECO:0007669"/>
    <property type="project" value="UniProtKB-KW"/>
</dbReference>
<keyword evidence="3" id="KW-0479">Metal-binding</keyword>
<feature type="domain" description="RING-type" evidence="11">
    <location>
        <begin position="113"/>
        <end position="168"/>
    </location>
</feature>
<name>A0A1Y1URW3_9TREE</name>
<evidence type="ECO:0000313" key="13">
    <source>
        <dbReference type="Proteomes" id="UP000193218"/>
    </source>
</evidence>
<feature type="compositionally biased region" description="Acidic residues" evidence="10">
    <location>
        <begin position="477"/>
        <end position="489"/>
    </location>
</feature>
<accession>A0A1Y1URW3</accession>
<evidence type="ECO:0000256" key="2">
    <source>
        <dbReference type="ARBA" id="ARBA00022679"/>
    </source>
</evidence>
<evidence type="ECO:0000256" key="4">
    <source>
        <dbReference type="ARBA" id="ARBA00022771"/>
    </source>
</evidence>
<dbReference type="Pfam" id="PF17979">
    <property type="entry name" value="zf-CRD"/>
    <property type="match status" value="1"/>
</dbReference>
<keyword evidence="13" id="KW-1185">Reference proteome</keyword>
<comment type="caution">
    <text evidence="12">The sequence shown here is derived from an EMBL/GenBank/DDBJ whole genome shotgun (WGS) entry which is preliminary data.</text>
</comment>